<keyword evidence="1" id="KW-0489">Methyltransferase</keyword>
<gene>
    <name evidence="1" type="ORF">STAS_01244</name>
</gene>
<evidence type="ECO:0000313" key="1">
    <source>
        <dbReference type="EMBL" id="GER25648.1"/>
    </source>
</evidence>
<evidence type="ECO:0000313" key="2">
    <source>
        <dbReference type="Proteomes" id="UP000325081"/>
    </source>
</evidence>
<dbReference type="GO" id="GO:0008168">
    <property type="term" value="F:methyltransferase activity"/>
    <property type="evidence" value="ECO:0007669"/>
    <property type="project" value="UniProtKB-KW"/>
</dbReference>
<accession>A0A5A7NZE0</accession>
<reference evidence="2" key="1">
    <citation type="journal article" date="2019" name="Curr. Biol.">
        <title>Genome Sequence of Striga asiatica Provides Insight into the Evolution of Plant Parasitism.</title>
        <authorList>
            <person name="Yoshida S."/>
            <person name="Kim S."/>
            <person name="Wafula E.K."/>
            <person name="Tanskanen J."/>
            <person name="Kim Y.M."/>
            <person name="Honaas L."/>
            <person name="Yang Z."/>
            <person name="Spallek T."/>
            <person name="Conn C.E."/>
            <person name="Ichihashi Y."/>
            <person name="Cheong K."/>
            <person name="Cui S."/>
            <person name="Der J.P."/>
            <person name="Gundlach H."/>
            <person name="Jiao Y."/>
            <person name="Hori C."/>
            <person name="Ishida J.K."/>
            <person name="Kasahara H."/>
            <person name="Kiba T."/>
            <person name="Kim M.S."/>
            <person name="Koo N."/>
            <person name="Laohavisit A."/>
            <person name="Lee Y.H."/>
            <person name="Lumba S."/>
            <person name="McCourt P."/>
            <person name="Mortimer J.C."/>
            <person name="Mutuku J.M."/>
            <person name="Nomura T."/>
            <person name="Sasaki-Sekimoto Y."/>
            <person name="Seto Y."/>
            <person name="Wang Y."/>
            <person name="Wakatake T."/>
            <person name="Sakakibara H."/>
            <person name="Demura T."/>
            <person name="Yamaguchi S."/>
            <person name="Yoneyama K."/>
            <person name="Manabe R.I."/>
            <person name="Nelson D.C."/>
            <person name="Schulman A.H."/>
            <person name="Timko M.P."/>
            <person name="dePamphilis C.W."/>
            <person name="Choi D."/>
            <person name="Shirasu K."/>
        </authorList>
    </citation>
    <scope>NUCLEOTIDE SEQUENCE [LARGE SCALE GENOMIC DNA]</scope>
    <source>
        <strain evidence="2">cv. UVA1</strain>
    </source>
</reference>
<keyword evidence="2" id="KW-1185">Reference proteome</keyword>
<sequence length="145" mass="16418">MSVIAGRKLGCSWMHIADMASAWYRPLIGYCPSRSRSAIRWNFLRSLNNGFACRYSNTKQKNILLGSIPSGVDSPPASHDLQKHHTETVNIRFERELTGHRVIGRAISVSAHHSRRNMGFVTQWAHLSKPKIRQLGEILLSKQNV</sequence>
<name>A0A5A7NZE0_STRAF</name>
<protein>
    <submittedName>
        <fullName evidence="1">tRNA (Guanine(37)-N1)-methyltransferase</fullName>
    </submittedName>
</protein>
<organism evidence="1 2">
    <name type="scientific">Striga asiatica</name>
    <name type="common">Asiatic witchweed</name>
    <name type="synonym">Buchnera asiatica</name>
    <dbReference type="NCBI Taxonomy" id="4170"/>
    <lineage>
        <taxon>Eukaryota</taxon>
        <taxon>Viridiplantae</taxon>
        <taxon>Streptophyta</taxon>
        <taxon>Embryophyta</taxon>
        <taxon>Tracheophyta</taxon>
        <taxon>Spermatophyta</taxon>
        <taxon>Magnoliopsida</taxon>
        <taxon>eudicotyledons</taxon>
        <taxon>Gunneridae</taxon>
        <taxon>Pentapetalae</taxon>
        <taxon>asterids</taxon>
        <taxon>lamiids</taxon>
        <taxon>Lamiales</taxon>
        <taxon>Orobanchaceae</taxon>
        <taxon>Buchnereae</taxon>
        <taxon>Striga</taxon>
    </lineage>
</organism>
<dbReference type="GO" id="GO:0032259">
    <property type="term" value="P:methylation"/>
    <property type="evidence" value="ECO:0007669"/>
    <property type="project" value="UniProtKB-KW"/>
</dbReference>
<keyword evidence="1" id="KW-0808">Transferase</keyword>
<dbReference type="Proteomes" id="UP000325081">
    <property type="component" value="Unassembled WGS sequence"/>
</dbReference>
<dbReference type="AlphaFoldDB" id="A0A5A7NZE0"/>
<comment type="caution">
    <text evidence="1">The sequence shown here is derived from an EMBL/GenBank/DDBJ whole genome shotgun (WGS) entry which is preliminary data.</text>
</comment>
<proteinExistence type="predicted"/>
<dbReference type="EMBL" id="BKCP01000447">
    <property type="protein sequence ID" value="GER25648.1"/>
    <property type="molecule type" value="Genomic_DNA"/>
</dbReference>